<dbReference type="Pfam" id="PF00005">
    <property type="entry name" value="ABC_tran"/>
    <property type="match status" value="1"/>
</dbReference>
<keyword evidence="2" id="KW-0547">Nucleotide-binding</keyword>
<reference evidence="2" key="1">
    <citation type="submission" date="2021-03" db="EMBL/GenBank/DDBJ databases">
        <title>Molecular epidemiology and mechanisms of colistin and carbapenem resistance in Enterobacteriaceae from clinical isolates, the environment and porcine samples in Pretoria, South Africa.</title>
        <authorList>
            <person name="Bogoshi D."/>
            <person name="Mbelle N.M."/>
            <person name="Naidoo V."/>
            <person name="Osei Sekyere J."/>
        </authorList>
    </citation>
    <scope>NUCLEOTIDE SEQUENCE</scope>
    <source>
        <strain evidence="2">C029</strain>
    </source>
</reference>
<proteinExistence type="predicted"/>
<gene>
    <name evidence="2" type="ORF">J4733_00020</name>
</gene>
<evidence type="ECO:0000313" key="2">
    <source>
        <dbReference type="EMBL" id="MBO2025295.1"/>
    </source>
</evidence>
<dbReference type="Proteomes" id="UP000664267">
    <property type="component" value="Unassembled WGS sequence"/>
</dbReference>
<evidence type="ECO:0000259" key="1">
    <source>
        <dbReference type="Pfam" id="PF00005"/>
    </source>
</evidence>
<organism evidence="2 3">
    <name type="scientific">Klebsiella pneumoniae</name>
    <dbReference type="NCBI Taxonomy" id="573"/>
    <lineage>
        <taxon>Bacteria</taxon>
        <taxon>Pseudomonadati</taxon>
        <taxon>Pseudomonadota</taxon>
        <taxon>Gammaproteobacteria</taxon>
        <taxon>Enterobacterales</taxon>
        <taxon>Enterobacteriaceae</taxon>
        <taxon>Klebsiella/Raoultella group</taxon>
        <taxon>Klebsiella</taxon>
        <taxon>Klebsiella pneumoniae complex</taxon>
    </lineage>
</organism>
<feature type="domain" description="ABC transporter" evidence="1">
    <location>
        <begin position="15"/>
        <end position="37"/>
    </location>
</feature>
<dbReference type="GO" id="GO:0016887">
    <property type="term" value="F:ATP hydrolysis activity"/>
    <property type="evidence" value="ECO:0007669"/>
    <property type="project" value="InterPro"/>
</dbReference>
<evidence type="ECO:0000313" key="3">
    <source>
        <dbReference type="Proteomes" id="UP000664267"/>
    </source>
</evidence>
<protein>
    <submittedName>
        <fullName evidence="2">ATP-binding cassette domain-containing protein</fullName>
    </submittedName>
</protein>
<comment type="caution">
    <text evidence="2">The sequence shown here is derived from an EMBL/GenBank/DDBJ whole genome shotgun (WGS) entry which is preliminary data.</text>
</comment>
<dbReference type="InterPro" id="IPR003439">
    <property type="entry name" value="ABC_transporter-like_ATP-bd"/>
</dbReference>
<dbReference type="EMBL" id="JAGETN010000001">
    <property type="protein sequence ID" value="MBO2025295.1"/>
    <property type="molecule type" value="Genomic_DNA"/>
</dbReference>
<name>A0A939NQL7_KLEPN</name>
<accession>A0A939NQL7</accession>
<dbReference type="InterPro" id="IPR027417">
    <property type="entry name" value="P-loop_NTPase"/>
</dbReference>
<dbReference type="AlphaFoldDB" id="A0A939NQL7"/>
<dbReference type="GO" id="GO:0005524">
    <property type="term" value="F:ATP binding"/>
    <property type="evidence" value="ECO:0007669"/>
    <property type="project" value="UniProtKB-KW"/>
</dbReference>
<dbReference type="Gene3D" id="3.40.50.300">
    <property type="entry name" value="P-loop containing nucleotide triphosphate hydrolases"/>
    <property type="match status" value="1"/>
</dbReference>
<keyword evidence="2" id="KW-0067">ATP-binding</keyword>
<sequence length="40" mass="4318">MNNLTHLYAPDKGFRNVSFELWPGEVLGIVGESGSGKPPC</sequence>
<dbReference type="SUPFAM" id="SSF52540">
    <property type="entry name" value="P-loop containing nucleoside triphosphate hydrolases"/>
    <property type="match status" value="1"/>
</dbReference>